<dbReference type="InterPro" id="IPR010559">
    <property type="entry name" value="Sig_transdc_His_kin_internal"/>
</dbReference>
<dbReference type="KEGG" id="pseg:D3H65_03480"/>
<evidence type="ECO:0000259" key="2">
    <source>
        <dbReference type="Pfam" id="PF06580"/>
    </source>
</evidence>
<keyword evidence="1" id="KW-0472">Membrane</keyword>
<feature type="transmembrane region" description="Helical" evidence="1">
    <location>
        <begin position="64"/>
        <end position="84"/>
    </location>
</feature>
<dbReference type="InterPro" id="IPR050640">
    <property type="entry name" value="Bact_2-comp_sensor_kinase"/>
</dbReference>
<gene>
    <name evidence="3" type="ORF">D3H65_03480</name>
</gene>
<organism evidence="3 4">
    <name type="scientific">Paraflavitalea soli</name>
    <dbReference type="NCBI Taxonomy" id="2315862"/>
    <lineage>
        <taxon>Bacteria</taxon>
        <taxon>Pseudomonadati</taxon>
        <taxon>Bacteroidota</taxon>
        <taxon>Chitinophagia</taxon>
        <taxon>Chitinophagales</taxon>
        <taxon>Chitinophagaceae</taxon>
        <taxon>Paraflavitalea</taxon>
    </lineage>
</organism>
<evidence type="ECO:0000256" key="1">
    <source>
        <dbReference type="SAM" id="Phobius"/>
    </source>
</evidence>
<feature type="transmembrane region" description="Helical" evidence="1">
    <location>
        <begin position="155"/>
        <end position="175"/>
    </location>
</feature>
<feature type="transmembrane region" description="Helical" evidence="1">
    <location>
        <begin position="96"/>
        <end position="116"/>
    </location>
</feature>
<accession>A0A3B7MFH9</accession>
<reference evidence="3 4" key="1">
    <citation type="submission" date="2018-09" db="EMBL/GenBank/DDBJ databases">
        <title>Genome sequencing of strain 6GH32-13.</title>
        <authorList>
            <person name="Weon H.-Y."/>
            <person name="Heo J."/>
            <person name="Kwon S.-W."/>
        </authorList>
    </citation>
    <scope>NUCLEOTIDE SEQUENCE [LARGE SCALE GENOMIC DNA]</scope>
    <source>
        <strain evidence="3 4">5GH32-13</strain>
    </source>
</reference>
<protein>
    <submittedName>
        <fullName evidence="3">Sensor histidine kinase</fullName>
    </submittedName>
</protein>
<name>A0A3B7MFH9_9BACT</name>
<sequence>MSTTAVFANTKPRSFTKGTQWIYIFWQRSFTDQRYRVLLHTGFWAFLLFFWLRENLVVHIEVSQHYVITLTGIALGLFLFYPLVYGILPLFQRRKWLWGLAAFIVYYLIAIFLRTYHINQLVTEYKNEGGWFAGQDFWSNFYQHQLQPHRLMADFFSSITGLITIIYIPLTIKFIRYAWRSHLQQTQLEKENVQLELNFLKAQINPHLLFNSLNNLQSYIVHDEKERSVELLNRLAGLLRFSLYDCHGEFVTLQQEVTLLQNYIAVESVRYDEHSNITTDICAPSLSYPLPALLLPLVENAFKFSAGLPEASIHVQLITQNDVLRFVTSNSYAYSGMPHRGGIGLQNVRKRLQHYFPDRHLLQIEDTKDQFTLTLTIYPLAHELSNR</sequence>
<dbReference type="GO" id="GO:0000155">
    <property type="term" value="F:phosphorelay sensor kinase activity"/>
    <property type="evidence" value="ECO:0007669"/>
    <property type="project" value="InterPro"/>
</dbReference>
<dbReference type="Pfam" id="PF06580">
    <property type="entry name" value="His_kinase"/>
    <property type="match status" value="1"/>
</dbReference>
<evidence type="ECO:0000313" key="3">
    <source>
        <dbReference type="EMBL" id="AXY73088.1"/>
    </source>
</evidence>
<keyword evidence="1" id="KW-1133">Transmembrane helix</keyword>
<feature type="transmembrane region" description="Helical" evidence="1">
    <location>
        <begin position="35"/>
        <end position="52"/>
    </location>
</feature>
<keyword evidence="4" id="KW-1185">Reference proteome</keyword>
<dbReference type="EMBL" id="CP032157">
    <property type="protein sequence ID" value="AXY73088.1"/>
    <property type="molecule type" value="Genomic_DNA"/>
</dbReference>
<dbReference type="OrthoDB" id="9809908at2"/>
<keyword evidence="1" id="KW-0812">Transmembrane</keyword>
<dbReference type="PANTHER" id="PTHR34220">
    <property type="entry name" value="SENSOR HISTIDINE KINASE YPDA"/>
    <property type="match status" value="1"/>
</dbReference>
<dbReference type="AlphaFoldDB" id="A0A3B7MFH9"/>
<dbReference type="RefSeq" id="WP_119048926.1">
    <property type="nucleotide sequence ID" value="NZ_CP032157.1"/>
</dbReference>
<dbReference type="PANTHER" id="PTHR34220:SF7">
    <property type="entry name" value="SENSOR HISTIDINE KINASE YPDA"/>
    <property type="match status" value="1"/>
</dbReference>
<dbReference type="Proteomes" id="UP000263900">
    <property type="component" value="Chromosome"/>
</dbReference>
<keyword evidence="3" id="KW-0418">Kinase</keyword>
<keyword evidence="3" id="KW-0808">Transferase</keyword>
<dbReference type="GO" id="GO:0016020">
    <property type="term" value="C:membrane"/>
    <property type="evidence" value="ECO:0007669"/>
    <property type="project" value="InterPro"/>
</dbReference>
<feature type="domain" description="Signal transduction histidine kinase internal region" evidence="2">
    <location>
        <begin position="196"/>
        <end position="273"/>
    </location>
</feature>
<evidence type="ECO:0000313" key="4">
    <source>
        <dbReference type="Proteomes" id="UP000263900"/>
    </source>
</evidence>
<dbReference type="Gene3D" id="3.30.565.10">
    <property type="entry name" value="Histidine kinase-like ATPase, C-terminal domain"/>
    <property type="match status" value="1"/>
</dbReference>
<dbReference type="InterPro" id="IPR036890">
    <property type="entry name" value="HATPase_C_sf"/>
</dbReference>
<proteinExistence type="predicted"/>